<dbReference type="AlphaFoldDB" id="A0A0C9U5H5"/>
<dbReference type="SUPFAM" id="SSF53098">
    <property type="entry name" value="Ribonuclease H-like"/>
    <property type="match status" value="1"/>
</dbReference>
<dbReference type="InterPro" id="IPR012337">
    <property type="entry name" value="RNaseH-like_sf"/>
</dbReference>
<dbReference type="OrthoDB" id="2640446at2759"/>
<sequence>LLHSSGLPKFLWGEAARHVVWLMNRTSTLSVEGMTPFEAVFGAKPDLSNIREWGERVYIRTEGGNKLGGQVREG</sequence>
<dbReference type="EMBL" id="KN837281">
    <property type="protein sequence ID" value="KIJ29519.1"/>
    <property type="molecule type" value="Genomic_DNA"/>
</dbReference>
<dbReference type="GO" id="GO:0003676">
    <property type="term" value="F:nucleic acid binding"/>
    <property type="evidence" value="ECO:0007669"/>
    <property type="project" value="InterPro"/>
</dbReference>
<proteinExistence type="predicted"/>
<keyword evidence="2" id="KW-1185">Reference proteome</keyword>
<protein>
    <submittedName>
        <fullName evidence="1">Uncharacterized protein</fullName>
    </submittedName>
</protein>
<accession>A0A0C9U5H5</accession>
<dbReference type="InterPro" id="IPR036397">
    <property type="entry name" value="RNaseH_sf"/>
</dbReference>
<dbReference type="Proteomes" id="UP000054279">
    <property type="component" value="Unassembled WGS sequence"/>
</dbReference>
<dbReference type="HOGENOM" id="CLU_085149_2_2_1"/>
<gene>
    <name evidence="1" type="ORF">M422DRAFT_144074</name>
</gene>
<reference evidence="1 2" key="1">
    <citation type="submission" date="2014-06" db="EMBL/GenBank/DDBJ databases">
        <title>Evolutionary Origins and Diversification of the Mycorrhizal Mutualists.</title>
        <authorList>
            <consortium name="DOE Joint Genome Institute"/>
            <consortium name="Mycorrhizal Genomics Consortium"/>
            <person name="Kohler A."/>
            <person name="Kuo A."/>
            <person name="Nagy L.G."/>
            <person name="Floudas D."/>
            <person name="Copeland A."/>
            <person name="Barry K.W."/>
            <person name="Cichocki N."/>
            <person name="Veneault-Fourrey C."/>
            <person name="LaButti K."/>
            <person name="Lindquist E.A."/>
            <person name="Lipzen A."/>
            <person name="Lundell T."/>
            <person name="Morin E."/>
            <person name="Murat C."/>
            <person name="Riley R."/>
            <person name="Ohm R."/>
            <person name="Sun H."/>
            <person name="Tunlid A."/>
            <person name="Henrissat B."/>
            <person name="Grigoriev I.V."/>
            <person name="Hibbett D.S."/>
            <person name="Martin F."/>
        </authorList>
    </citation>
    <scope>NUCLEOTIDE SEQUENCE [LARGE SCALE GENOMIC DNA]</scope>
    <source>
        <strain evidence="1 2">SS14</strain>
    </source>
</reference>
<evidence type="ECO:0000313" key="1">
    <source>
        <dbReference type="EMBL" id="KIJ29519.1"/>
    </source>
</evidence>
<organism evidence="1 2">
    <name type="scientific">Sphaerobolus stellatus (strain SS14)</name>
    <dbReference type="NCBI Taxonomy" id="990650"/>
    <lineage>
        <taxon>Eukaryota</taxon>
        <taxon>Fungi</taxon>
        <taxon>Dikarya</taxon>
        <taxon>Basidiomycota</taxon>
        <taxon>Agaricomycotina</taxon>
        <taxon>Agaricomycetes</taxon>
        <taxon>Phallomycetidae</taxon>
        <taxon>Geastrales</taxon>
        <taxon>Sphaerobolaceae</taxon>
        <taxon>Sphaerobolus</taxon>
    </lineage>
</organism>
<dbReference type="Gene3D" id="3.30.420.10">
    <property type="entry name" value="Ribonuclease H-like superfamily/Ribonuclease H"/>
    <property type="match status" value="1"/>
</dbReference>
<evidence type="ECO:0000313" key="2">
    <source>
        <dbReference type="Proteomes" id="UP000054279"/>
    </source>
</evidence>
<feature type="non-terminal residue" evidence="1">
    <location>
        <position position="1"/>
    </location>
</feature>
<feature type="non-terminal residue" evidence="1">
    <location>
        <position position="74"/>
    </location>
</feature>
<name>A0A0C9U5H5_SPHS4</name>